<gene>
    <name evidence="1" type="ORF">PAPOLLO_LOCUS3296</name>
</gene>
<evidence type="ECO:0000313" key="2">
    <source>
        <dbReference type="Proteomes" id="UP000691718"/>
    </source>
</evidence>
<name>A0A8S3W954_PARAO</name>
<evidence type="ECO:0000313" key="1">
    <source>
        <dbReference type="EMBL" id="CAG4946381.1"/>
    </source>
</evidence>
<reference evidence="1" key="1">
    <citation type="submission" date="2021-04" db="EMBL/GenBank/DDBJ databases">
        <authorList>
            <person name="Tunstrom K."/>
        </authorList>
    </citation>
    <scope>NUCLEOTIDE SEQUENCE</scope>
</reference>
<dbReference type="OrthoDB" id="7383388at2759"/>
<dbReference type="Proteomes" id="UP000691718">
    <property type="component" value="Unassembled WGS sequence"/>
</dbReference>
<accession>A0A8S3W954</accession>
<protein>
    <submittedName>
        <fullName evidence="1">(apollo) hypothetical protein</fullName>
    </submittedName>
</protein>
<dbReference type="AlphaFoldDB" id="A0A8S3W954"/>
<sequence length="111" mass="13189">MDKSFDLVSLLKNNEKKHMHKPRPTQILSIAGGVQKRLERNIKHRKSSRLSAFDSIRNLSKCEVPDPISESQKEVEHRRMSLEKWKEEKEKRKKLLHTRRNRLLLALCTLH</sequence>
<dbReference type="EMBL" id="CAJQZP010000212">
    <property type="protein sequence ID" value="CAG4946381.1"/>
    <property type="molecule type" value="Genomic_DNA"/>
</dbReference>
<comment type="caution">
    <text evidence="1">The sequence shown here is derived from an EMBL/GenBank/DDBJ whole genome shotgun (WGS) entry which is preliminary data.</text>
</comment>
<organism evidence="1 2">
    <name type="scientific">Parnassius apollo</name>
    <name type="common">Apollo butterfly</name>
    <name type="synonym">Papilio apollo</name>
    <dbReference type="NCBI Taxonomy" id="110799"/>
    <lineage>
        <taxon>Eukaryota</taxon>
        <taxon>Metazoa</taxon>
        <taxon>Ecdysozoa</taxon>
        <taxon>Arthropoda</taxon>
        <taxon>Hexapoda</taxon>
        <taxon>Insecta</taxon>
        <taxon>Pterygota</taxon>
        <taxon>Neoptera</taxon>
        <taxon>Endopterygota</taxon>
        <taxon>Lepidoptera</taxon>
        <taxon>Glossata</taxon>
        <taxon>Ditrysia</taxon>
        <taxon>Papilionoidea</taxon>
        <taxon>Papilionidae</taxon>
        <taxon>Parnassiinae</taxon>
        <taxon>Parnassini</taxon>
        <taxon>Parnassius</taxon>
        <taxon>Parnassius</taxon>
    </lineage>
</organism>
<proteinExistence type="predicted"/>
<keyword evidence="2" id="KW-1185">Reference proteome</keyword>